<proteinExistence type="predicted"/>
<dbReference type="OrthoDB" id="3831062at2"/>
<name>K6VNS5_9MICO</name>
<evidence type="ECO:0000313" key="2">
    <source>
        <dbReference type="EMBL" id="GAB78394.1"/>
    </source>
</evidence>
<protein>
    <recommendedName>
        <fullName evidence="4">VanZ-like domain-containing protein</fullName>
    </recommendedName>
</protein>
<dbReference type="AlphaFoldDB" id="K6VNS5"/>
<feature type="transmembrane region" description="Helical" evidence="1">
    <location>
        <begin position="42"/>
        <end position="62"/>
    </location>
</feature>
<dbReference type="RefSeq" id="WP_006503149.1">
    <property type="nucleotide sequence ID" value="NZ_BAGZ01000008.1"/>
</dbReference>
<keyword evidence="1" id="KW-0472">Membrane</keyword>
<reference evidence="2 3" key="1">
    <citation type="submission" date="2012-08" db="EMBL/GenBank/DDBJ databases">
        <title>Whole genome shotgun sequence of Austwickia chelonae NBRC 105200.</title>
        <authorList>
            <person name="Yoshida I."/>
            <person name="Hosoyama A."/>
            <person name="Tsuchikane K."/>
            <person name="Katsumata H."/>
            <person name="Ando Y."/>
            <person name="Ohji S."/>
            <person name="Hamada M."/>
            <person name="Tamura T."/>
            <person name="Yamazoe A."/>
            <person name="Yamazaki S."/>
            <person name="Fujita N."/>
        </authorList>
    </citation>
    <scope>NUCLEOTIDE SEQUENCE [LARGE SCALE GENOMIC DNA]</scope>
    <source>
        <strain evidence="2 3">NBRC 105200</strain>
    </source>
</reference>
<accession>K6VNS5</accession>
<gene>
    <name evidence="2" type="ORF">AUCHE_08_06420</name>
</gene>
<organism evidence="2 3">
    <name type="scientific">Austwickia chelonae NBRC 105200</name>
    <dbReference type="NCBI Taxonomy" id="1184607"/>
    <lineage>
        <taxon>Bacteria</taxon>
        <taxon>Bacillati</taxon>
        <taxon>Actinomycetota</taxon>
        <taxon>Actinomycetes</taxon>
        <taxon>Micrococcales</taxon>
        <taxon>Dermatophilaceae</taxon>
        <taxon>Austwickia</taxon>
    </lineage>
</organism>
<evidence type="ECO:0008006" key="4">
    <source>
        <dbReference type="Google" id="ProtNLM"/>
    </source>
</evidence>
<dbReference type="EMBL" id="BAGZ01000008">
    <property type="protein sequence ID" value="GAB78394.1"/>
    <property type="molecule type" value="Genomic_DNA"/>
</dbReference>
<keyword evidence="1" id="KW-0812">Transmembrane</keyword>
<keyword evidence="3" id="KW-1185">Reference proteome</keyword>
<dbReference type="Proteomes" id="UP000008495">
    <property type="component" value="Unassembled WGS sequence"/>
</dbReference>
<evidence type="ECO:0000256" key="1">
    <source>
        <dbReference type="SAM" id="Phobius"/>
    </source>
</evidence>
<comment type="caution">
    <text evidence="2">The sequence shown here is derived from an EMBL/GenBank/DDBJ whole genome shotgun (WGS) entry which is preliminary data.</text>
</comment>
<sequence>MQIRRGHRAWAVVCALFVGVQLFVLYTPSPGGGGAPPGTDKIVHAVVFALPVLAAGAAGAWWRWMAWAMVVHAPVSEIAQHVLLPTRSGDVWDVAADLTGVVAAAWLVRRRPSDDTGHVVTGGH</sequence>
<dbReference type="eggNOG" id="ENOG5033HAV">
    <property type="taxonomic scope" value="Bacteria"/>
</dbReference>
<dbReference type="STRING" id="100225.SAMN05421595_0912"/>
<feature type="transmembrane region" description="Helical" evidence="1">
    <location>
        <begin position="9"/>
        <end position="27"/>
    </location>
</feature>
<evidence type="ECO:0000313" key="3">
    <source>
        <dbReference type="Proteomes" id="UP000008495"/>
    </source>
</evidence>
<keyword evidence="1" id="KW-1133">Transmembrane helix</keyword>